<proteinExistence type="predicted"/>
<evidence type="ECO:0000259" key="3">
    <source>
        <dbReference type="PROSITE" id="PS50158"/>
    </source>
</evidence>
<sequence length="572" mass="62651">MSPSSREGSRKREWPTFSGNRERFDGFSQLLVFALSGDGKLGDIAVSDYNPTKPYTFQGREYPPVVNLQGMDSGPDSATPRASVTPRSGDNDDDEEEDDGGDGNTNAGTNNKKRKGKKKTSPPACLPVNYRKLVQGLVCPHAMWQAIEGHFGTRDPTDYASSYTGVFRYRVDDAENPEMFVQTLDSNIITFERVIATKLSNIFKSMILQHALPASWEYIVRGWLGQAKTLSYVKLMELVSSELKRRRPEGSDQNNGKAEKAYAAVEAKHTGGTIERKCFACKKPGHLVADCPENPNRGEKVGTSDPPKKKQNTGKHTTMDDVTTTDDVMRTDARHHVDKRRMQVVSGPVGTVVLTKVIADVKTTVVTVIRGVNLLVTDHPLLNTAVSLAGTGTDALNPRITTSHGSLATVLHPQFVTNVSTTIRLQDTMIVDTIHSTMPDRHRSMAMLDRHHSTATPDRHSSTETNQDHHSGLVINVDHHPDGATRHHVDQETSLRRAGVDAHHHEAALVHVNALTISKAVAVLMSAVGVRTTVVVTDHPVDESHTAVRISLMEEADSHSSPVMNRESVGTS</sequence>
<comment type="caution">
    <text evidence="4">The sequence shown here is derived from an EMBL/GenBank/DDBJ whole genome shotgun (WGS) entry which is preliminary data.</text>
</comment>
<keyword evidence="1" id="KW-0863">Zinc-finger</keyword>
<reference evidence="4 5" key="1">
    <citation type="submission" date="2018-09" db="EMBL/GenBank/DDBJ databases">
        <title>Genomic investigation of the strawberry pathogen Phytophthora fragariae indicates pathogenicity is determined by transcriptional variation in three key races.</title>
        <authorList>
            <person name="Adams T.M."/>
            <person name="Armitage A.D."/>
            <person name="Sobczyk M.K."/>
            <person name="Bates H.J."/>
            <person name="Dunwell J.M."/>
            <person name="Nellist C.F."/>
            <person name="Harrison R.J."/>
        </authorList>
    </citation>
    <scope>NUCLEOTIDE SEQUENCE [LARGE SCALE GENOMIC DNA]</scope>
    <source>
        <strain evidence="4 5">BC-23</strain>
    </source>
</reference>
<dbReference type="Proteomes" id="UP000476176">
    <property type="component" value="Unassembled WGS sequence"/>
</dbReference>
<feature type="compositionally biased region" description="Basic residues" evidence="2">
    <location>
        <begin position="111"/>
        <end position="120"/>
    </location>
</feature>
<gene>
    <name evidence="4" type="ORF">PF004_g22048</name>
</gene>
<organism evidence="4 5">
    <name type="scientific">Phytophthora fragariae</name>
    <dbReference type="NCBI Taxonomy" id="53985"/>
    <lineage>
        <taxon>Eukaryota</taxon>
        <taxon>Sar</taxon>
        <taxon>Stramenopiles</taxon>
        <taxon>Oomycota</taxon>
        <taxon>Peronosporomycetes</taxon>
        <taxon>Peronosporales</taxon>
        <taxon>Peronosporaceae</taxon>
        <taxon>Phytophthora</taxon>
    </lineage>
</organism>
<feature type="compositionally biased region" description="Basic and acidic residues" evidence="2">
    <location>
        <begin position="7"/>
        <end position="21"/>
    </location>
</feature>
<feature type="region of interest" description="Disordered" evidence="2">
    <location>
        <begin position="52"/>
        <end position="121"/>
    </location>
</feature>
<keyword evidence="1" id="KW-0479">Metal-binding</keyword>
<dbReference type="SUPFAM" id="SSF57756">
    <property type="entry name" value="Retrovirus zinc finger-like domains"/>
    <property type="match status" value="1"/>
</dbReference>
<dbReference type="GO" id="GO:0008270">
    <property type="term" value="F:zinc ion binding"/>
    <property type="evidence" value="ECO:0007669"/>
    <property type="project" value="UniProtKB-KW"/>
</dbReference>
<feature type="region of interest" description="Disordered" evidence="2">
    <location>
        <begin position="1"/>
        <end position="21"/>
    </location>
</feature>
<accession>A0A6G0N1F7</accession>
<evidence type="ECO:0000256" key="2">
    <source>
        <dbReference type="SAM" id="MobiDB-lite"/>
    </source>
</evidence>
<dbReference type="PROSITE" id="PS50158">
    <property type="entry name" value="ZF_CCHC"/>
    <property type="match status" value="1"/>
</dbReference>
<feature type="compositionally biased region" description="Basic and acidic residues" evidence="2">
    <location>
        <begin position="296"/>
        <end position="308"/>
    </location>
</feature>
<feature type="domain" description="CCHC-type" evidence="3">
    <location>
        <begin position="276"/>
        <end position="293"/>
    </location>
</feature>
<dbReference type="Gene3D" id="4.10.60.10">
    <property type="entry name" value="Zinc finger, CCHC-type"/>
    <property type="match status" value="1"/>
</dbReference>
<dbReference type="GO" id="GO:0003676">
    <property type="term" value="F:nucleic acid binding"/>
    <property type="evidence" value="ECO:0007669"/>
    <property type="project" value="InterPro"/>
</dbReference>
<dbReference type="InterPro" id="IPR001878">
    <property type="entry name" value="Znf_CCHC"/>
</dbReference>
<evidence type="ECO:0000313" key="5">
    <source>
        <dbReference type="Proteomes" id="UP000476176"/>
    </source>
</evidence>
<name>A0A6G0N1F7_9STRA</name>
<dbReference type="EMBL" id="QXGC01002162">
    <property type="protein sequence ID" value="KAE9189942.1"/>
    <property type="molecule type" value="Genomic_DNA"/>
</dbReference>
<feature type="region of interest" description="Disordered" evidence="2">
    <location>
        <begin position="289"/>
        <end position="321"/>
    </location>
</feature>
<evidence type="ECO:0000313" key="4">
    <source>
        <dbReference type="EMBL" id="KAE9189942.1"/>
    </source>
</evidence>
<feature type="compositionally biased region" description="Acidic residues" evidence="2">
    <location>
        <begin position="91"/>
        <end position="101"/>
    </location>
</feature>
<dbReference type="InterPro" id="IPR036875">
    <property type="entry name" value="Znf_CCHC_sf"/>
</dbReference>
<dbReference type="SMART" id="SM00343">
    <property type="entry name" value="ZnF_C2HC"/>
    <property type="match status" value="1"/>
</dbReference>
<dbReference type="Pfam" id="PF00098">
    <property type="entry name" value="zf-CCHC"/>
    <property type="match status" value="1"/>
</dbReference>
<protein>
    <recommendedName>
        <fullName evidence="3">CCHC-type domain-containing protein</fullName>
    </recommendedName>
</protein>
<keyword evidence="1" id="KW-0862">Zinc</keyword>
<dbReference type="AlphaFoldDB" id="A0A6G0N1F7"/>
<evidence type="ECO:0000256" key="1">
    <source>
        <dbReference type="PROSITE-ProRule" id="PRU00047"/>
    </source>
</evidence>